<gene>
    <name evidence="1" type="ORF">CINC_LOCUS7400</name>
</gene>
<dbReference type="EMBL" id="LR824026">
    <property type="protein sequence ID" value="CAD0205096.1"/>
    <property type="molecule type" value="Genomic_DNA"/>
</dbReference>
<accession>A0A9N8L476</accession>
<organism evidence="1 2">
    <name type="scientific">Chrysodeixis includens</name>
    <name type="common">Soybean looper</name>
    <name type="synonym">Pseudoplusia includens</name>
    <dbReference type="NCBI Taxonomy" id="689277"/>
    <lineage>
        <taxon>Eukaryota</taxon>
        <taxon>Metazoa</taxon>
        <taxon>Ecdysozoa</taxon>
        <taxon>Arthropoda</taxon>
        <taxon>Hexapoda</taxon>
        <taxon>Insecta</taxon>
        <taxon>Pterygota</taxon>
        <taxon>Neoptera</taxon>
        <taxon>Endopterygota</taxon>
        <taxon>Lepidoptera</taxon>
        <taxon>Glossata</taxon>
        <taxon>Ditrysia</taxon>
        <taxon>Noctuoidea</taxon>
        <taxon>Noctuidae</taxon>
        <taxon>Plusiinae</taxon>
        <taxon>Chrysodeixis</taxon>
    </lineage>
</organism>
<dbReference type="AlphaFoldDB" id="A0A9N8L476"/>
<proteinExistence type="predicted"/>
<dbReference type="Proteomes" id="UP001154114">
    <property type="component" value="Chromosome 23"/>
</dbReference>
<evidence type="ECO:0000313" key="2">
    <source>
        <dbReference type="Proteomes" id="UP001154114"/>
    </source>
</evidence>
<evidence type="ECO:0000313" key="1">
    <source>
        <dbReference type="EMBL" id="CAD0205096.1"/>
    </source>
</evidence>
<reference evidence="1" key="1">
    <citation type="submission" date="2021-12" db="EMBL/GenBank/DDBJ databases">
        <authorList>
            <person name="King R."/>
        </authorList>
    </citation>
    <scope>NUCLEOTIDE SEQUENCE</scope>
</reference>
<keyword evidence="2" id="KW-1185">Reference proteome</keyword>
<sequence length="109" mass="12050">MALAHIVQEEQQPAAAVYRPDQFAELDRQAGPIWHGLSAYSAGGTAASSRVCRPDQFAELDRQLDCTGRCREKQAEETVFYHLAHGLAHIVQEEQQPAAAVYRPDQFAG</sequence>
<name>A0A9N8L476_CHRIL</name>
<protein>
    <submittedName>
        <fullName evidence="1">Uncharacterized protein</fullName>
    </submittedName>
</protein>